<evidence type="ECO:0000313" key="4">
    <source>
        <dbReference type="EMBL" id="MBD2292776.1"/>
    </source>
</evidence>
<gene>
    <name evidence="4" type="ORF">H6G06_04570</name>
</gene>
<proteinExistence type="predicted"/>
<evidence type="ECO:0000256" key="2">
    <source>
        <dbReference type="SAM" id="Phobius"/>
    </source>
</evidence>
<dbReference type="InterPro" id="IPR007280">
    <property type="entry name" value="Peptidase_C_arc/bac"/>
</dbReference>
<feature type="region of interest" description="Disordered" evidence="1">
    <location>
        <begin position="1132"/>
        <end position="1152"/>
    </location>
</feature>
<dbReference type="InterPro" id="IPR008638">
    <property type="entry name" value="FhaB/CdiA-like_TPS"/>
</dbReference>
<dbReference type="InterPro" id="IPR012334">
    <property type="entry name" value="Pectin_lyas_fold"/>
</dbReference>
<keyword evidence="2" id="KW-0472">Membrane</keyword>
<dbReference type="Pfam" id="PF05860">
    <property type="entry name" value="TPS"/>
    <property type="match status" value="1"/>
</dbReference>
<name>A0A926ZZU1_9NOST</name>
<feature type="domain" description="Filamentous haemagglutinin FhaB/tRNA nuclease CdiA-like TPS" evidence="3">
    <location>
        <begin position="38"/>
        <end position="151"/>
    </location>
</feature>
<feature type="transmembrane region" description="Helical" evidence="2">
    <location>
        <begin position="12"/>
        <end position="33"/>
    </location>
</feature>
<keyword evidence="5" id="KW-1185">Reference proteome</keyword>
<dbReference type="SUPFAM" id="SSF51126">
    <property type="entry name" value="Pectin lyase-like"/>
    <property type="match status" value="4"/>
</dbReference>
<organism evidence="4 5">
    <name type="scientific">Anabaena sphaerica FACHB-251</name>
    <dbReference type="NCBI Taxonomy" id="2692883"/>
    <lineage>
        <taxon>Bacteria</taxon>
        <taxon>Bacillati</taxon>
        <taxon>Cyanobacteriota</taxon>
        <taxon>Cyanophyceae</taxon>
        <taxon>Nostocales</taxon>
        <taxon>Nostocaceae</taxon>
        <taxon>Anabaena</taxon>
    </lineage>
</organism>
<reference evidence="5" key="1">
    <citation type="journal article" date="2020" name="ISME J.">
        <title>Comparative genomics reveals insights into cyanobacterial evolution and habitat adaptation.</title>
        <authorList>
            <person name="Chen M.Y."/>
            <person name="Teng W.K."/>
            <person name="Zhao L."/>
            <person name="Hu C.X."/>
            <person name="Zhou Y.K."/>
            <person name="Han B.P."/>
            <person name="Song L.R."/>
            <person name="Shu W.S."/>
        </authorList>
    </citation>
    <scope>NUCLEOTIDE SEQUENCE [LARGE SCALE GENOMIC DNA]</scope>
    <source>
        <strain evidence="5">FACHB-251</strain>
    </source>
</reference>
<dbReference type="InterPro" id="IPR011050">
    <property type="entry name" value="Pectin_lyase_fold/virulence"/>
</dbReference>
<comment type="caution">
    <text evidence="4">The sequence shown here is derived from an EMBL/GenBank/DDBJ whole genome shotgun (WGS) entry which is preliminary data.</text>
</comment>
<feature type="region of interest" description="Disordered" evidence="1">
    <location>
        <begin position="737"/>
        <end position="758"/>
    </location>
</feature>
<protein>
    <submittedName>
        <fullName evidence="4">Filamentous hemagglutinin N-terminal domain-containing protein</fullName>
    </submittedName>
</protein>
<dbReference type="NCBIfam" id="TIGR01901">
    <property type="entry name" value="adhes_NPXG"/>
    <property type="match status" value="1"/>
</dbReference>
<keyword evidence="2" id="KW-0812">Transmembrane</keyword>
<keyword evidence="2" id="KW-1133">Transmembrane helix</keyword>
<dbReference type="Proteomes" id="UP000662185">
    <property type="component" value="Unassembled WGS sequence"/>
</dbReference>
<dbReference type="Gene3D" id="2.160.20.10">
    <property type="entry name" value="Single-stranded right-handed beta-helix, Pectin lyase-like"/>
    <property type="match status" value="4"/>
</dbReference>
<accession>A0A926ZZU1</accession>
<dbReference type="SMART" id="SM00912">
    <property type="entry name" value="Haemagg_act"/>
    <property type="match status" value="1"/>
</dbReference>
<dbReference type="Pfam" id="PF04151">
    <property type="entry name" value="PPC"/>
    <property type="match status" value="1"/>
</dbReference>
<dbReference type="EMBL" id="JACJQU010000002">
    <property type="protein sequence ID" value="MBD2292776.1"/>
    <property type="molecule type" value="Genomic_DNA"/>
</dbReference>
<evidence type="ECO:0000313" key="5">
    <source>
        <dbReference type="Proteomes" id="UP000662185"/>
    </source>
</evidence>
<evidence type="ECO:0000256" key="1">
    <source>
        <dbReference type="SAM" id="MobiDB-lite"/>
    </source>
</evidence>
<dbReference type="RefSeq" id="WP_190557521.1">
    <property type="nucleotide sequence ID" value="NZ_JACJQU010000002.1"/>
</dbReference>
<sequence length="1796" mass="185409">MTTQRQQRVYQLAITTLLAIGGIFTSTNLRVLAQLEPDNTLGQENSIVNQVNDLKDMIEGGATRGANLFHSFEKFNVGENRSVYFANPTGIENILTRVTGGNASNIFGKLGVEGTANLFLINSNGIFFGNNASLDIRGSFTATTTDSINLVENSLFSATAPATSNLLTVQPSALFVNALKNQQATILNRGNLTVDQGKNITLFGANVTNTGTLIAPGGTVKITGTENLTIRGNIDTTTLLVDTKNLTIAENNNATIDKTTLDGLSGNTNLIFQATNDITINPLSNNSLNLVNGSGKITFTADTDGNGSGNFQMNIADIITANGRSIEIKGVNLIVGNIDTSSELDGGNITLNGHGDISTGNLYSYSSSYYGNAGNGGFISLNTNGNIYSYQQLNSSSYSYSGTAGNGGEIFLTAVGEISAESLNSSSSSYSGTAGNGGAIFLAAQSNIYIQYLLDSSSYSWDRNAGNGGAIALTAGGNIFTQYFLNSSSYSYYGNAGNGGDIFMTAQGGVYHISNESLNSSSYSYYGNAENGGDISLNSQSEIYLSTPNESLNSSSVSYSGNVGNGGDISLNAQSDIMTQSLYSFSNSPGNTGNGGAIALTTTQGDISTLSLYSYSSSYAANGDFSGNAGNGGDIALNTTGGNITTQFLESSSRSYSGNTGNGGAIAFNTTLGDISTLSLYSSSNSYSGNAGNGGAIALNTTQGHISTGSLNSSSSSDLGNAGNGGAIALNTTQGDISTQSLDSSSRSPNGNAGNGGNTTLKIFEGGINIPYIISSATGQSGNGGTIQFTGNKLDINNIVINSDGQSGSNGGLIKLDAPLIQLTDSDLSSSNYGSGNSGQIELNSTGNINFNSSRLFTTLEPGSTGEGGNIQIQTQNFNLTNFAVINTGTYSIGNAGNININAQNVSLKNGSSLQSLTADQGNAGNIFLNVPDGNIFLSNSSSISTSATKTASGNSGNIQLNSRTLSILNGSQIQALTEGIGTSKAGEIIVNASDSIIIGGIDPNFANPDPNALPGQNVGKRDYDDFGNQQILNIGTNNSILTAQQLQASDFYLNNPNQTNPNVEYNTRSPYVSLNATGDDQIHVYAINVNAGTKAVFDIDNTGLNYEYDEQAKLINFPAINTKLTLLDSQGNELSSNDDTSHGLAAGGSDTTMTLQQDPYLRYTFTQGGTYYIQVSNFDDQGVPSSYKTFSGQAITGTSYNLQISLEPNPIQANINNQGQPSGIFAYTQDAGKAGNIILNSATLTLESGGQISAFTNGSGDGGTVNINANNLVNLGVEVQNFAPVVSVETNGAGKAGDIIINTPNFTLSETARITATATKNATNTEQGGSITLNASQMNLAGVVGIFAETQGQAPAGTLKLNPYQKYPNLDITLFPNSSISASTSASGKGGDLIINAPENINITGQGKLAVESTGTGDAGHIQINTQNLNIADGVKISAATSGSGKGGNINLNANTFTANNGAQLLTTTSGTAKAGNIIVNVKDNITLDSTNTGLFANTEKGSIGDSGSITIDPLTFMIKNGAGIGVNSQGSGKGGDVSLQAGTLSLDNQAFLSAETASNQGGEINLNIQNLLLLLNNSRISATAGTSQSGGNGGNININAPFIIAFPRGNSDITANAYQGNGGEINITTNAIFGLKYQQQLTERSDITASSQFGLAGEVEINTPDVNPTSGLIELPGNLVDAESLVGKDICSAEQIAKKSSFTIIGSGGLPAESDELISNSPGMLEWATRSGKQETTPVVMRKSQVNQEEENINNRVIQEAQGWIITADGKVILTAESPKVTLQNSALTHPGCH</sequence>
<evidence type="ECO:0000259" key="3">
    <source>
        <dbReference type="SMART" id="SM00912"/>
    </source>
</evidence>